<proteinExistence type="predicted"/>
<feature type="chain" id="PRO_5002060798" description="Secreted protein" evidence="2">
    <location>
        <begin position="29"/>
        <end position="84"/>
    </location>
</feature>
<keyword evidence="2" id="KW-0732">Signal</keyword>
<accession>A0A0A9CGV5</accession>
<sequence length="84" mass="9640">MKGPVFLAMWNPLSLLLTVLCSSLLGEAVHLGRCIYYQPFFLFFPSVAQIKWQQKHSLSLSLSLSLFTFLLQYFGWDSAARRPL</sequence>
<dbReference type="EMBL" id="GBRH01223069">
    <property type="protein sequence ID" value="JAD74826.1"/>
    <property type="molecule type" value="Transcribed_RNA"/>
</dbReference>
<organism evidence="3">
    <name type="scientific">Arundo donax</name>
    <name type="common">Giant reed</name>
    <name type="synonym">Donax arundinaceus</name>
    <dbReference type="NCBI Taxonomy" id="35708"/>
    <lineage>
        <taxon>Eukaryota</taxon>
        <taxon>Viridiplantae</taxon>
        <taxon>Streptophyta</taxon>
        <taxon>Embryophyta</taxon>
        <taxon>Tracheophyta</taxon>
        <taxon>Spermatophyta</taxon>
        <taxon>Magnoliopsida</taxon>
        <taxon>Liliopsida</taxon>
        <taxon>Poales</taxon>
        <taxon>Poaceae</taxon>
        <taxon>PACMAD clade</taxon>
        <taxon>Arundinoideae</taxon>
        <taxon>Arundineae</taxon>
        <taxon>Arundo</taxon>
    </lineage>
</organism>
<keyword evidence="1" id="KW-1133">Transmembrane helix</keyword>
<name>A0A0A9CGV5_ARUDO</name>
<feature type="transmembrane region" description="Helical" evidence="1">
    <location>
        <begin position="58"/>
        <end position="76"/>
    </location>
</feature>
<evidence type="ECO:0000256" key="2">
    <source>
        <dbReference type="SAM" id="SignalP"/>
    </source>
</evidence>
<reference evidence="3" key="1">
    <citation type="submission" date="2014-09" db="EMBL/GenBank/DDBJ databases">
        <authorList>
            <person name="Magalhaes I.L.F."/>
            <person name="Oliveira U."/>
            <person name="Santos F.R."/>
            <person name="Vidigal T.H.D.A."/>
            <person name="Brescovit A.D."/>
            <person name="Santos A.J."/>
        </authorList>
    </citation>
    <scope>NUCLEOTIDE SEQUENCE</scope>
    <source>
        <tissue evidence="3">Shoot tissue taken approximately 20 cm above the soil surface</tissue>
    </source>
</reference>
<keyword evidence="1" id="KW-0812">Transmembrane</keyword>
<evidence type="ECO:0008006" key="4">
    <source>
        <dbReference type="Google" id="ProtNLM"/>
    </source>
</evidence>
<dbReference type="AlphaFoldDB" id="A0A0A9CGV5"/>
<reference evidence="3" key="2">
    <citation type="journal article" date="2015" name="Data Brief">
        <title>Shoot transcriptome of the giant reed, Arundo donax.</title>
        <authorList>
            <person name="Barrero R.A."/>
            <person name="Guerrero F.D."/>
            <person name="Moolhuijzen P."/>
            <person name="Goolsby J.A."/>
            <person name="Tidwell J."/>
            <person name="Bellgard S.E."/>
            <person name="Bellgard M.I."/>
        </authorList>
    </citation>
    <scope>NUCLEOTIDE SEQUENCE</scope>
    <source>
        <tissue evidence="3">Shoot tissue taken approximately 20 cm above the soil surface</tissue>
    </source>
</reference>
<evidence type="ECO:0000256" key="1">
    <source>
        <dbReference type="SAM" id="Phobius"/>
    </source>
</evidence>
<feature type="signal peptide" evidence="2">
    <location>
        <begin position="1"/>
        <end position="28"/>
    </location>
</feature>
<keyword evidence="1" id="KW-0472">Membrane</keyword>
<protein>
    <recommendedName>
        <fullName evidence="4">Secreted protein</fullName>
    </recommendedName>
</protein>
<evidence type="ECO:0000313" key="3">
    <source>
        <dbReference type="EMBL" id="JAD74826.1"/>
    </source>
</evidence>